<evidence type="ECO:0000259" key="5">
    <source>
        <dbReference type="Pfam" id="PF25994"/>
    </source>
</evidence>
<dbReference type="Proteomes" id="UP000232164">
    <property type="component" value="Unassembled WGS sequence"/>
</dbReference>
<feature type="domain" description="AprE-like long alpha-helical hairpin" evidence="5">
    <location>
        <begin position="213"/>
        <end position="400"/>
    </location>
</feature>
<dbReference type="InterPro" id="IPR058781">
    <property type="entry name" value="HH_AprE-like"/>
</dbReference>
<keyword evidence="1" id="KW-0732">Signal</keyword>
<dbReference type="PANTHER" id="PTHR33619">
    <property type="entry name" value="POLYSACCHARIDE EXPORT PROTEIN GFCE-RELATED"/>
    <property type="match status" value="1"/>
</dbReference>
<proteinExistence type="predicted"/>
<evidence type="ECO:0000256" key="2">
    <source>
        <dbReference type="SAM" id="Coils"/>
    </source>
</evidence>
<dbReference type="GO" id="GO:0015159">
    <property type="term" value="F:polysaccharide transmembrane transporter activity"/>
    <property type="evidence" value="ECO:0007669"/>
    <property type="project" value="InterPro"/>
</dbReference>
<dbReference type="STRING" id="1041146.GCA_000427985_01743"/>
<evidence type="ECO:0000313" key="6">
    <source>
        <dbReference type="EMBL" id="PKA42819.1"/>
    </source>
</evidence>
<comment type="caution">
    <text evidence="6">The sequence shown here is derived from an EMBL/GenBank/DDBJ whole genome shotgun (WGS) entry which is preliminary data.</text>
</comment>
<dbReference type="PANTHER" id="PTHR33619:SF3">
    <property type="entry name" value="POLYSACCHARIDE EXPORT PROTEIN GFCE-RELATED"/>
    <property type="match status" value="1"/>
</dbReference>
<dbReference type="EMBL" id="PIQN01000009">
    <property type="protein sequence ID" value="PKA42819.1"/>
    <property type="molecule type" value="Genomic_DNA"/>
</dbReference>
<evidence type="ECO:0000256" key="1">
    <source>
        <dbReference type="ARBA" id="ARBA00022729"/>
    </source>
</evidence>
<reference evidence="6 7" key="1">
    <citation type="submission" date="2017-11" db="EMBL/GenBank/DDBJ databases">
        <authorList>
            <person name="Han C.G."/>
        </authorList>
    </citation>
    <scope>NUCLEOTIDE SEQUENCE [LARGE SCALE GENOMIC DNA]</scope>
    <source>
        <strain evidence="6 7">HCNT1</strain>
    </source>
</reference>
<organism evidence="6 7">
    <name type="scientific">Rhizobium sullae</name>
    <name type="common">Rhizobium hedysari</name>
    <dbReference type="NCBI Taxonomy" id="50338"/>
    <lineage>
        <taxon>Bacteria</taxon>
        <taxon>Pseudomonadati</taxon>
        <taxon>Pseudomonadota</taxon>
        <taxon>Alphaproteobacteria</taxon>
        <taxon>Hyphomicrobiales</taxon>
        <taxon>Rhizobiaceae</taxon>
        <taxon>Rhizobium/Agrobacterium group</taxon>
        <taxon>Rhizobium</taxon>
    </lineage>
</organism>
<feature type="region of interest" description="Disordered" evidence="3">
    <location>
        <begin position="455"/>
        <end position="475"/>
    </location>
</feature>
<evidence type="ECO:0000256" key="3">
    <source>
        <dbReference type="SAM" id="MobiDB-lite"/>
    </source>
</evidence>
<evidence type="ECO:0008006" key="8">
    <source>
        <dbReference type="Google" id="ProtNLM"/>
    </source>
</evidence>
<name>A0A2N0D9Q0_RHISU</name>
<keyword evidence="2" id="KW-0175">Coiled coil</keyword>
<protein>
    <recommendedName>
        <fullName evidence="8">Soluble ligand binding domain-containing protein</fullName>
    </recommendedName>
</protein>
<dbReference type="Gene3D" id="3.30.1950.10">
    <property type="entry name" value="wza like domain"/>
    <property type="match status" value="1"/>
</dbReference>
<dbReference type="Pfam" id="PF25994">
    <property type="entry name" value="HH_AprE"/>
    <property type="match status" value="1"/>
</dbReference>
<dbReference type="InterPro" id="IPR049712">
    <property type="entry name" value="Poly_export"/>
</dbReference>
<feature type="domain" description="Polysaccharide export protein N-terminal" evidence="4">
    <location>
        <begin position="73"/>
        <end position="153"/>
    </location>
</feature>
<evidence type="ECO:0000259" key="4">
    <source>
        <dbReference type="Pfam" id="PF02563"/>
    </source>
</evidence>
<evidence type="ECO:0000313" key="7">
    <source>
        <dbReference type="Proteomes" id="UP000232164"/>
    </source>
</evidence>
<feature type="coiled-coil region" evidence="2">
    <location>
        <begin position="279"/>
        <end position="306"/>
    </location>
</feature>
<feature type="compositionally biased region" description="Polar residues" evidence="3">
    <location>
        <begin position="455"/>
        <end position="464"/>
    </location>
</feature>
<sequence>MMEKSVFVRTTWAGLWFKRWQAQHFPRASAGRRSGRSGGGSVIMARLNVPGAAQNGALALVLLFSAGATAGNASDEYMLGSQDKLRISVTEISSASGEIRPRLNGEFTVDAAGDVAIPLLGNIKAAGMSASKFATSIASQFQAKVRLVNPPVTAVEIVQHRPFYIIGAVEKPGEYPFRPGMRVIHALSVAGGMARAPALGETRFERDMVQANGELNVLRAQRNRLEARRARLEATVGGKDKIEFPARLRLRASEPNVQDVITREQLVFDQRRKTRARELGNYNEQLSLLRGQMSTLQNQIETQNAQSSSVDRELVQVRKLESQGLVPSARVYALERTALAVDSKRKEVQTEMLKVSERVASTEASIRRLQDADGSELLVELNGVDGELESVTGKLGTAEDLIQQLQIDGAPAAGHDEEIEITYSILRERDGQLVEEVTAETSPVRPGDVIKVSRHTTGSLSDRTLSGAPAVTGYQ</sequence>
<accession>A0A2N0D9Q0</accession>
<dbReference type="Pfam" id="PF02563">
    <property type="entry name" value="Poly_export"/>
    <property type="match status" value="1"/>
</dbReference>
<dbReference type="InterPro" id="IPR003715">
    <property type="entry name" value="Poly_export_N"/>
</dbReference>
<feature type="coiled-coil region" evidence="2">
    <location>
        <begin position="208"/>
        <end position="235"/>
    </location>
</feature>
<dbReference type="AlphaFoldDB" id="A0A2N0D9Q0"/>
<reference evidence="6 7" key="2">
    <citation type="submission" date="2017-12" db="EMBL/GenBank/DDBJ databases">
        <title>Genome sequence of Rhizobium sullae HCNT1 isolated from Sulla coronaria nodules and featuring peculiar denitrification phenotypes.</title>
        <authorList>
            <person name="De Diego-Diaz B."/>
            <person name="Treu L."/>
            <person name="Campanaro S."/>
            <person name="Da Silva Duarte V."/>
            <person name="Basaglia M."/>
            <person name="Favaro L."/>
            <person name="Casella S."/>
            <person name="Squartini A."/>
        </authorList>
    </citation>
    <scope>NUCLEOTIDE SEQUENCE [LARGE SCALE GENOMIC DNA]</scope>
    <source>
        <strain evidence="6 7">HCNT1</strain>
    </source>
</reference>
<gene>
    <name evidence="6" type="ORF">CWR43_15535</name>
</gene>
<dbReference type="Gene3D" id="3.10.560.10">
    <property type="entry name" value="Outer membrane lipoprotein wza domain like"/>
    <property type="match status" value="1"/>
</dbReference>